<evidence type="ECO:0000256" key="4">
    <source>
        <dbReference type="ARBA" id="ARBA00023136"/>
    </source>
</evidence>
<dbReference type="SUPFAM" id="SSF48452">
    <property type="entry name" value="TPR-like"/>
    <property type="match status" value="1"/>
</dbReference>
<protein>
    <recommendedName>
        <fullName evidence="11">RagB/SusD family nutrient uptake outer membrane protein</fullName>
    </recommendedName>
</protein>
<evidence type="ECO:0000256" key="1">
    <source>
        <dbReference type="ARBA" id="ARBA00004442"/>
    </source>
</evidence>
<dbReference type="Pfam" id="PF14322">
    <property type="entry name" value="SusD-like_3"/>
    <property type="match status" value="1"/>
</dbReference>
<feature type="domain" description="RagB/SusD" evidence="7">
    <location>
        <begin position="412"/>
        <end position="614"/>
    </location>
</feature>
<dbReference type="InterPro" id="IPR033985">
    <property type="entry name" value="SusD-like_N"/>
</dbReference>
<dbReference type="RefSeq" id="WP_344976169.1">
    <property type="nucleotide sequence ID" value="NZ_BAABFN010000001.1"/>
</dbReference>
<dbReference type="Gene3D" id="1.25.40.390">
    <property type="match status" value="1"/>
</dbReference>
<reference evidence="10" key="1">
    <citation type="journal article" date="2019" name="Int. J. Syst. Evol. Microbiol.">
        <title>The Global Catalogue of Microorganisms (GCM) 10K type strain sequencing project: providing services to taxonomists for standard genome sequencing and annotation.</title>
        <authorList>
            <consortium name="The Broad Institute Genomics Platform"/>
            <consortium name="The Broad Institute Genome Sequencing Center for Infectious Disease"/>
            <person name="Wu L."/>
            <person name="Ma J."/>
        </authorList>
    </citation>
    <scope>NUCLEOTIDE SEQUENCE [LARGE SCALE GENOMIC DNA]</scope>
    <source>
        <strain evidence="10">JCM 17664</strain>
    </source>
</reference>
<comment type="similarity">
    <text evidence="2">Belongs to the SusD family.</text>
</comment>
<evidence type="ECO:0000256" key="5">
    <source>
        <dbReference type="ARBA" id="ARBA00023237"/>
    </source>
</evidence>
<dbReference type="Pfam" id="PF07980">
    <property type="entry name" value="SusD_RagB"/>
    <property type="match status" value="1"/>
</dbReference>
<comment type="caution">
    <text evidence="9">The sequence shown here is derived from an EMBL/GenBank/DDBJ whole genome shotgun (WGS) entry which is preliminary data.</text>
</comment>
<feature type="domain" description="SusD-like N-terminal" evidence="8">
    <location>
        <begin position="117"/>
        <end position="244"/>
    </location>
</feature>
<comment type="subcellular location">
    <subcellularLocation>
        <location evidence="1">Cell outer membrane</location>
    </subcellularLocation>
</comment>
<evidence type="ECO:0000313" key="10">
    <source>
        <dbReference type="Proteomes" id="UP001501207"/>
    </source>
</evidence>
<accession>A0ABP8FIN0</accession>
<keyword evidence="10" id="KW-1185">Reference proteome</keyword>
<dbReference type="InterPro" id="IPR012944">
    <property type="entry name" value="SusD_RagB_dom"/>
</dbReference>
<evidence type="ECO:0000256" key="3">
    <source>
        <dbReference type="ARBA" id="ARBA00022729"/>
    </source>
</evidence>
<organism evidence="9 10">
    <name type="scientific">Compostibacter hankyongensis</name>
    <dbReference type="NCBI Taxonomy" id="1007089"/>
    <lineage>
        <taxon>Bacteria</taxon>
        <taxon>Pseudomonadati</taxon>
        <taxon>Bacteroidota</taxon>
        <taxon>Chitinophagia</taxon>
        <taxon>Chitinophagales</taxon>
        <taxon>Chitinophagaceae</taxon>
        <taxon>Compostibacter</taxon>
    </lineage>
</organism>
<keyword evidence="5" id="KW-0998">Cell outer membrane</keyword>
<evidence type="ECO:0000313" key="9">
    <source>
        <dbReference type="EMBL" id="GAA4304746.1"/>
    </source>
</evidence>
<keyword evidence="3" id="KW-0732">Signal</keyword>
<keyword evidence="4" id="KW-0472">Membrane</keyword>
<sequence>MQPNHKNQRFAFASKKLWLAALLFAGAMGCTKDFLKPKPKSFYVPETAYNTPEGLNAALVACERNMRYEWYGDGAPIITQMLFSDVAVDGTTDKSGPAQDLNLLITPDAVVSGSDNADHNRIFWYWSEGYKGIKYANTVIFYIDEPDWDTTSAEEMAQRNAILGAAYFHRAYRYYDLCNEFGDVPWVGKIYDYPKLDFQSVKREVILQQIKKDLEFAAEWVPDNTDKGTVTKGAVLHLLTKVNLALGDFDDAIASASAVIDGGTYHLMTDRFGTDADDASKNVIWDLHQSENKSIAANKEALMLVIDKPDVDGKSGGISVMRQCVPEFYAAINTPAGNKGTTDKVGVEFDLTTMYGRGIGRCRPSNYSQFSLWDNDAGDLRHAPGNWVNMEDMVYNEPDLKRNDPPDHPADPYYGKHLQLHNSAGTLLCSDTIRCWFGWPYYKLYVPDNINSQPQGGNGDWYVFRLAETYLLRAEAYYWKGNLAAAADDLNKVKARAQAPLITAGQVNIGSILDERARELYYEEPRKVELTRIAYLFAKTGKPAYNGKTYSLDNFSTDNFFYDRVMEKNNFYKNNITTIHGDRYTMSPYHVLWPIPQKAINDNTQARINQNKGYTGAENNIPPLDKIPED</sequence>
<dbReference type="InterPro" id="IPR011990">
    <property type="entry name" value="TPR-like_helical_dom_sf"/>
</dbReference>
<evidence type="ECO:0000256" key="6">
    <source>
        <dbReference type="SAM" id="MobiDB-lite"/>
    </source>
</evidence>
<feature type="region of interest" description="Disordered" evidence="6">
    <location>
        <begin position="611"/>
        <end position="630"/>
    </location>
</feature>
<proteinExistence type="inferred from homology"/>
<evidence type="ECO:0000256" key="2">
    <source>
        <dbReference type="ARBA" id="ARBA00006275"/>
    </source>
</evidence>
<name>A0ABP8FIN0_9BACT</name>
<evidence type="ECO:0000259" key="8">
    <source>
        <dbReference type="Pfam" id="PF14322"/>
    </source>
</evidence>
<evidence type="ECO:0008006" key="11">
    <source>
        <dbReference type="Google" id="ProtNLM"/>
    </source>
</evidence>
<dbReference type="Proteomes" id="UP001501207">
    <property type="component" value="Unassembled WGS sequence"/>
</dbReference>
<evidence type="ECO:0000259" key="7">
    <source>
        <dbReference type="Pfam" id="PF07980"/>
    </source>
</evidence>
<gene>
    <name evidence="9" type="ORF">GCM10023143_09420</name>
</gene>
<dbReference type="EMBL" id="BAABFN010000001">
    <property type="protein sequence ID" value="GAA4304746.1"/>
    <property type="molecule type" value="Genomic_DNA"/>
</dbReference>
<dbReference type="PROSITE" id="PS51257">
    <property type="entry name" value="PROKAR_LIPOPROTEIN"/>
    <property type="match status" value="1"/>
</dbReference>